<evidence type="ECO:0000313" key="2">
    <source>
        <dbReference type="EMBL" id="GET06959.1"/>
    </source>
</evidence>
<proteinExistence type="predicted"/>
<reference evidence="2" key="1">
    <citation type="submission" date="2019-10" db="EMBL/GenBank/DDBJ databases">
        <title>Lactobacillus agilis SY212 Whole Genome Sequencing Project.</title>
        <authorList>
            <person name="Suzuki S."/>
            <person name="Endo A."/>
            <person name="Maeno S."/>
            <person name="Shiwa Y."/>
            <person name="Matsutani M."/>
            <person name="Kajikawa A."/>
        </authorList>
    </citation>
    <scope>NUCLEOTIDE SEQUENCE</scope>
    <source>
        <strain evidence="2">SY212</strain>
    </source>
</reference>
<dbReference type="EMBL" id="BLAM01000191">
    <property type="protein sequence ID" value="GET06959.1"/>
    <property type="molecule type" value="Genomic_DNA"/>
</dbReference>
<protein>
    <submittedName>
        <fullName evidence="2">Uncharacterized protein</fullName>
    </submittedName>
</protein>
<evidence type="ECO:0000256" key="1">
    <source>
        <dbReference type="SAM" id="Phobius"/>
    </source>
</evidence>
<keyword evidence="1" id="KW-0472">Membrane</keyword>
<sequence>MYTHIQTYVLIFAGFLITVALFMTGTTMYVTNHRRQSAQQAVETAILDARNDNARIAPKVYALNKTKFESELNPTSVSPNKINVYGWTKNTRINFDYLVDTQGKTALEQAGAQTNDKLYPIKAVKVKVTDTTNSKNNQVITYVVTKDN</sequence>
<dbReference type="Proteomes" id="UP000494265">
    <property type="component" value="Unassembled WGS sequence"/>
</dbReference>
<keyword evidence="1" id="KW-1133">Transmembrane helix</keyword>
<name>A0A6F9XNY9_9LACO</name>
<feature type="transmembrane region" description="Helical" evidence="1">
    <location>
        <begin position="6"/>
        <end position="30"/>
    </location>
</feature>
<keyword evidence="1" id="KW-0812">Transmembrane</keyword>
<dbReference type="AlphaFoldDB" id="A0A6F9XNY9"/>
<organism evidence="2">
    <name type="scientific">Ligilactobacillus agilis</name>
    <dbReference type="NCBI Taxonomy" id="1601"/>
    <lineage>
        <taxon>Bacteria</taxon>
        <taxon>Bacillati</taxon>
        <taxon>Bacillota</taxon>
        <taxon>Bacilli</taxon>
        <taxon>Lactobacillales</taxon>
        <taxon>Lactobacillaceae</taxon>
        <taxon>Ligilactobacillus</taxon>
    </lineage>
</organism>
<comment type="caution">
    <text evidence="2">The sequence shown here is derived from an EMBL/GenBank/DDBJ whole genome shotgun (WGS) entry which is preliminary data.</text>
</comment>
<accession>A0A6F9XNY9</accession>
<gene>
    <name evidence="2" type="ORF">SY212_19890</name>
</gene>